<feature type="region of interest" description="Disordered" evidence="1">
    <location>
        <begin position="1"/>
        <end position="21"/>
    </location>
</feature>
<dbReference type="PANTHER" id="PTHR45657">
    <property type="entry name" value="CRAL-TRIO DOMAIN-CONTAINING PROTEIN YKL091C-RELATED"/>
    <property type="match status" value="1"/>
</dbReference>
<reference evidence="6 7" key="1">
    <citation type="submission" date="2019-03" db="EMBL/GenBank/DDBJ databases">
        <authorList>
            <person name="Gaulin E."/>
            <person name="Dumas B."/>
        </authorList>
    </citation>
    <scope>NUCLEOTIDE SEQUENCE [LARGE SCALE GENOMIC DNA]</scope>
    <source>
        <strain evidence="6">CBS 568.67</strain>
    </source>
</reference>
<dbReference type="Proteomes" id="UP000332933">
    <property type="component" value="Unassembled WGS sequence"/>
</dbReference>
<dbReference type="OrthoDB" id="4418812at2759"/>
<dbReference type="SMART" id="SM00516">
    <property type="entry name" value="SEC14"/>
    <property type="match status" value="1"/>
</dbReference>
<dbReference type="InterPro" id="IPR001251">
    <property type="entry name" value="CRAL-TRIO_dom"/>
</dbReference>
<dbReference type="InterPro" id="IPR001849">
    <property type="entry name" value="PH_domain"/>
</dbReference>
<feature type="transmembrane region" description="Helical" evidence="2">
    <location>
        <begin position="324"/>
        <end position="345"/>
    </location>
</feature>
<evidence type="ECO:0000259" key="3">
    <source>
        <dbReference type="PROSITE" id="PS50003"/>
    </source>
</evidence>
<dbReference type="InterPro" id="IPR036273">
    <property type="entry name" value="CRAL/TRIO_N_dom_sf"/>
</dbReference>
<protein>
    <submittedName>
        <fullName evidence="6">Aste57867_435 protein</fullName>
    </submittedName>
</protein>
<reference evidence="5" key="2">
    <citation type="submission" date="2019-06" db="EMBL/GenBank/DDBJ databases">
        <title>Genomics analysis of Aphanomyces spp. identifies a new class of oomycete effector associated with host adaptation.</title>
        <authorList>
            <person name="Gaulin E."/>
        </authorList>
    </citation>
    <scope>NUCLEOTIDE SEQUENCE</scope>
    <source>
        <strain evidence="5">CBS 578.67</strain>
    </source>
</reference>
<gene>
    <name evidence="6" type="primary">Aste57867_435</name>
    <name evidence="5" type="ORF">As57867_000434</name>
    <name evidence="6" type="ORF">ASTE57867_435</name>
</gene>
<dbReference type="PROSITE" id="PS50191">
    <property type="entry name" value="CRAL_TRIO"/>
    <property type="match status" value="1"/>
</dbReference>
<dbReference type="PANTHER" id="PTHR45657:SF61">
    <property type="entry name" value="CRAL-TRIO DOMAIN-CONTAINING PROTEIN"/>
    <property type="match status" value="1"/>
</dbReference>
<evidence type="ECO:0000313" key="6">
    <source>
        <dbReference type="EMBL" id="VFT77660.1"/>
    </source>
</evidence>
<dbReference type="PROSITE" id="PS50003">
    <property type="entry name" value="PH_DOMAIN"/>
    <property type="match status" value="1"/>
</dbReference>
<keyword evidence="2" id="KW-1133">Transmembrane helix</keyword>
<dbReference type="EMBL" id="CAADRA010000022">
    <property type="protein sequence ID" value="VFT77660.1"/>
    <property type="molecule type" value="Genomic_DNA"/>
</dbReference>
<organism evidence="6 7">
    <name type="scientific">Aphanomyces stellatus</name>
    <dbReference type="NCBI Taxonomy" id="120398"/>
    <lineage>
        <taxon>Eukaryota</taxon>
        <taxon>Sar</taxon>
        <taxon>Stramenopiles</taxon>
        <taxon>Oomycota</taxon>
        <taxon>Saprolegniomycetes</taxon>
        <taxon>Saprolegniales</taxon>
        <taxon>Verrucalvaceae</taxon>
        <taxon>Aphanomyces</taxon>
    </lineage>
</organism>
<feature type="domain" description="PH" evidence="3">
    <location>
        <begin position="57"/>
        <end position="170"/>
    </location>
</feature>
<dbReference type="SUPFAM" id="SSF46938">
    <property type="entry name" value="CRAL/TRIO N-terminal domain"/>
    <property type="match status" value="1"/>
</dbReference>
<evidence type="ECO:0000256" key="2">
    <source>
        <dbReference type="SAM" id="Phobius"/>
    </source>
</evidence>
<dbReference type="SUPFAM" id="SSF52087">
    <property type="entry name" value="CRAL/TRIO domain"/>
    <property type="match status" value="1"/>
</dbReference>
<keyword evidence="7" id="KW-1185">Reference proteome</keyword>
<feature type="transmembrane region" description="Helical" evidence="2">
    <location>
        <begin position="351"/>
        <end position="372"/>
    </location>
</feature>
<name>A0A485K2S6_9STRA</name>
<dbReference type="AlphaFoldDB" id="A0A485K2S6"/>
<feature type="domain" description="CRAL-TRIO" evidence="4">
    <location>
        <begin position="481"/>
        <end position="650"/>
    </location>
</feature>
<dbReference type="CDD" id="cd00170">
    <property type="entry name" value="SEC14"/>
    <property type="match status" value="1"/>
</dbReference>
<evidence type="ECO:0000313" key="5">
    <source>
        <dbReference type="EMBL" id="KAF0720248.1"/>
    </source>
</evidence>
<dbReference type="Gene3D" id="3.40.525.10">
    <property type="entry name" value="CRAL-TRIO lipid binding domain"/>
    <property type="match status" value="1"/>
</dbReference>
<feature type="compositionally biased region" description="Polar residues" evidence="1">
    <location>
        <begin position="9"/>
        <end position="19"/>
    </location>
</feature>
<dbReference type="EMBL" id="VJMH01000022">
    <property type="protein sequence ID" value="KAF0720248.1"/>
    <property type="molecule type" value="Genomic_DNA"/>
</dbReference>
<dbReference type="Pfam" id="PF00650">
    <property type="entry name" value="CRAL_TRIO"/>
    <property type="match status" value="1"/>
</dbReference>
<sequence length="672" mass="73914">MENKRRTASDTSSIQSPTPGISAHVVERNLSSASALSTPRSNIGSTLNVCVEGKFLGILMSGMVDKRREGAVRAGFARRLFLLSVRGCHYYRKADENEVFGTERGHLSLRDFGYAKIVPEGEAPYGTVESGVEGTFIGLFSKQHTLTWFLRVETFDLAKQWVTSILAAQEVAKKHLYPNEWTPEMFAQYTSMITGTPLPPSLSPKEPPRQTTPKANKSIEVEIPSILAVSIAADDCRERLVSRRVDLHKDIPLGLLTLQETFVFLLTNQEVLTLKPPLSALGKPVVLKHTKGSVQTLVTVVLQGSKATARPAPSSEELVLPAPYNAAALGFSALYVLSCLLAYLFGPAFQGIMQVTVIMGFLLSASVLASALSRRHSDPTPKAVESPTVLYNVTLKVTKVDAVRVDEAPAAAAAAVDAGAAPTPTAATPYVRPPVTEMAFSLRFIAAEKGDEEKGRARFEKTLKWRRDNNVDGIMYEPQHHFHLIKKYYPQFFHGKSIKGHCVYYEKVGKIDLKALKAAGLTMDQLLRHYVYLTEYQWIKLEPSDTGRSVTVLDIEGIGFYDLTGDVMDFVRQAMGFVSAHYPERSAQIFIINVPSWFSMTWKVISPMIDPVTKEKIRICKGKAVKEELLKSIAESDLPSDYGGLSVALGQSDQEVALAKHVDDIIAASSQH</sequence>
<evidence type="ECO:0000256" key="1">
    <source>
        <dbReference type="SAM" id="MobiDB-lite"/>
    </source>
</evidence>
<keyword evidence="2" id="KW-0812">Transmembrane</keyword>
<evidence type="ECO:0000259" key="4">
    <source>
        <dbReference type="PROSITE" id="PS50191"/>
    </source>
</evidence>
<dbReference type="InterPro" id="IPR051026">
    <property type="entry name" value="PI/PC_transfer"/>
</dbReference>
<dbReference type="InterPro" id="IPR036865">
    <property type="entry name" value="CRAL-TRIO_dom_sf"/>
</dbReference>
<keyword evidence="2" id="KW-0472">Membrane</keyword>
<evidence type="ECO:0000313" key="7">
    <source>
        <dbReference type="Proteomes" id="UP000332933"/>
    </source>
</evidence>
<proteinExistence type="predicted"/>
<accession>A0A485K2S6</accession>